<dbReference type="EMBL" id="OCMF01000004">
    <property type="protein sequence ID" value="SOC81222.1"/>
    <property type="molecule type" value="Genomic_DNA"/>
</dbReference>
<gene>
    <name evidence="1" type="ORF">SAMN06296241_2796</name>
</gene>
<evidence type="ECO:0000313" key="2">
    <source>
        <dbReference type="Proteomes" id="UP000219193"/>
    </source>
</evidence>
<proteinExistence type="predicted"/>
<dbReference type="Pfam" id="PF10012">
    <property type="entry name" value="DUF2255"/>
    <property type="match status" value="1"/>
</dbReference>
<dbReference type="RefSeq" id="WP_097056989.1">
    <property type="nucleotide sequence ID" value="NZ_OCMF01000004.1"/>
</dbReference>
<dbReference type="Proteomes" id="UP000219193">
    <property type="component" value="Unassembled WGS sequence"/>
</dbReference>
<evidence type="ECO:0000313" key="1">
    <source>
        <dbReference type="EMBL" id="SOC81222.1"/>
    </source>
</evidence>
<protein>
    <recommendedName>
        <fullName evidence="3">DUF2255 family protein</fullName>
    </recommendedName>
</protein>
<dbReference type="AlphaFoldDB" id="A0A285X7B4"/>
<reference evidence="2" key="1">
    <citation type="submission" date="2017-09" db="EMBL/GenBank/DDBJ databases">
        <authorList>
            <person name="Varghese N."/>
            <person name="Submissions S."/>
        </authorList>
    </citation>
    <scope>NUCLEOTIDE SEQUENCE [LARGE SCALE GENOMIC DNA]</scope>
    <source>
        <strain evidence="2">CGMCC 1.12641</strain>
    </source>
</reference>
<dbReference type="OrthoDB" id="980661at2"/>
<organism evidence="1 2">
    <name type="scientific">Salinimicrobium sediminis</name>
    <dbReference type="NCBI Taxonomy" id="1343891"/>
    <lineage>
        <taxon>Bacteria</taxon>
        <taxon>Pseudomonadati</taxon>
        <taxon>Bacteroidota</taxon>
        <taxon>Flavobacteriia</taxon>
        <taxon>Flavobacteriales</taxon>
        <taxon>Flavobacteriaceae</taxon>
        <taxon>Salinimicrobium</taxon>
    </lineage>
</organism>
<accession>A0A285X7B4</accession>
<dbReference type="InterPro" id="IPR016888">
    <property type="entry name" value="UCP028498"/>
</dbReference>
<sequence length="131" mass="15256">MTNTNNFPKDFQNYLNRHTLIGIKAGVDRESFLNIWMVQVGDRFFSRSWNKSPNSWFTSFITSGVGQIKYGESIINVLGKKVLPDDPVHESINMAYLQKYDQPENLVYSRGITQPEYADYTMEFLIDPNQY</sequence>
<name>A0A285X7B4_9FLAO</name>
<keyword evidence="2" id="KW-1185">Reference proteome</keyword>
<evidence type="ECO:0008006" key="3">
    <source>
        <dbReference type="Google" id="ProtNLM"/>
    </source>
</evidence>